<gene>
    <name evidence="1" type="ORF">F383_20033</name>
</gene>
<dbReference type="Proteomes" id="UP000032142">
    <property type="component" value="Unassembled WGS sequence"/>
</dbReference>
<keyword evidence="2" id="KW-1185">Reference proteome</keyword>
<name>A0A0B0NL60_GOSAR</name>
<proteinExistence type="predicted"/>
<reference evidence="2" key="1">
    <citation type="submission" date="2014-09" db="EMBL/GenBank/DDBJ databases">
        <authorList>
            <person name="Mudge J."/>
            <person name="Ramaraj T."/>
            <person name="Lindquist I.E."/>
            <person name="Bharti A.K."/>
            <person name="Sundararajan A."/>
            <person name="Cameron C.T."/>
            <person name="Woodward J.E."/>
            <person name="May G.D."/>
            <person name="Brubaker C."/>
            <person name="Broadhvest J."/>
            <person name="Wilkins T.A."/>
        </authorList>
    </citation>
    <scope>NUCLEOTIDE SEQUENCE</scope>
    <source>
        <strain evidence="2">cv. AKA8401</strain>
    </source>
</reference>
<protein>
    <submittedName>
        <fullName evidence="1">Uncharacterized protein</fullName>
    </submittedName>
</protein>
<evidence type="ECO:0000313" key="1">
    <source>
        <dbReference type="EMBL" id="KHG12559.1"/>
    </source>
</evidence>
<dbReference type="AlphaFoldDB" id="A0A0B0NL60"/>
<dbReference type="EMBL" id="KN397885">
    <property type="protein sequence ID" value="KHG12559.1"/>
    <property type="molecule type" value="Genomic_DNA"/>
</dbReference>
<accession>A0A0B0NL60</accession>
<evidence type="ECO:0000313" key="2">
    <source>
        <dbReference type="Proteomes" id="UP000032142"/>
    </source>
</evidence>
<sequence>MLFELSVYPYFFEWFKQAFREMNDFVKCIFGSGTFELYIMLRMKGQYMYL</sequence>
<organism evidence="1 2">
    <name type="scientific">Gossypium arboreum</name>
    <name type="common">Tree cotton</name>
    <name type="synonym">Gossypium nanking</name>
    <dbReference type="NCBI Taxonomy" id="29729"/>
    <lineage>
        <taxon>Eukaryota</taxon>
        <taxon>Viridiplantae</taxon>
        <taxon>Streptophyta</taxon>
        <taxon>Embryophyta</taxon>
        <taxon>Tracheophyta</taxon>
        <taxon>Spermatophyta</taxon>
        <taxon>Magnoliopsida</taxon>
        <taxon>eudicotyledons</taxon>
        <taxon>Gunneridae</taxon>
        <taxon>Pentapetalae</taxon>
        <taxon>rosids</taxon>
        <taxon>malvids</taxon>
        <taxon>Malvales</taxon>
        <taxon>Malvaceae</taxon>
        <taxon>Malvoideae</taxon>
        <taxon>Gossypium</taxon>
    </lineage>
</organism>